<dbReference type="PANTHER" id="PTHR30582:SF24">
    <property type="entry name" value="L,D-TRANSPEPTIDASE ERFK_SRFK-RELATED"/>
    <property type="match status" value="1"/>
</dbReference>
<dbReference type="Gene3D" id="2.40.440.10">
    <property type="entry name" value="L,D-transpeptidase catalytic domain-like"/>
    <property type="match status" value="1"/>
</dbReference>
<dbReference type="InterPro" id="IPR018392">
    <property type="entry name" value="LysM"/>
</dbReference>
<protein>
    <submittedName>
        <fullName evidence="11">ErfK/YbiS/YcfS/YnhG family protein</fullName>
    </submittedName>
</protein>
<evidence type="ECO:0000256" key="5">
    <source>
        <dbReference type="ARBA" id="ARBA00022801"/>
    </source>
</evidence>
<evidence type="ECO:0000313" key="11">
    <source>
        <dbReference type="EMBL" id="VAX36806.1"/>
    </source>
</evidence>
<dbReference type="PROSITE" id="PS52029">
    <property type="entry name" value="LD_TPASE"/>
    <property type="match status" value="1"/>
</dbReference>
<dbReference type="InterPro" id="IPR036779">
    <property type="entry name" value="LysM_dom_sf"/>
</dbReference>
<evidence type="ECO:0000259" key="10">
    <source>
        <dbReference type="PROSITE" id="PS52029"/>
    </source>
</evidence>
<keyword evidence="3" id="KW-0328">Glycosyltransferase</keyword>
<dbReference type="InterPro" id="IPR038063">
    <property type="entry name" value="Transpep_catalytic_dom"/>
</dbReference>
<dbReference type="GO" id="GO:0005576">
    <property type="term" value="C:extracellular region"/>
    <property type="evidence" value="ECO:0007669"/>
    <property type="project" value="TreeGrafter"/>
</dbReference>
<dbReference type="CDD" id="cd16913">
    <property type="entry name" value="YkuD_like"/>
    <property type="match status" value="1"/>
</dbReference>
<dbReference type="InterPro" id="IPR005490">
    <property type="entry name" value="LD_TPept_cat_dom"/>
</dbReference>
<evidence type="ECO:0000256" key="6">
    <source>
        <dbReference type="ARBA" id="ARBA00022960"/>
    </source>
</evidence>
<gene>
    <name evidence="11" type="ORF">MNBD_UNCLBAC01-1310</name>
</gene>
<reference evidence="11" key="1">
    <citation type="submission" date="2018-06" db="EMBL/GenBank/DDBJ databases">
        <authorList>
            <person name="Zhirakovskaya E."/>
        </authorList>
    </citation>
    <scope>NUCLEOTIDE SEQUENCE</scope>
</reference>
<dbReference type="Gene3D" id="3.10.350.10">
    <property type="entry name" value="LysM domain"/>
    <property type="match status" value="1"/>
</dbReference>
<evidence type="ECO:0000256" key="2">
    <source>
        <dbReference type="ARBA" id="ARBA00005992"/>
    </source>
</evidence>
<sequence>MFNKKFLIGGGLCFLVLVIWLFASNAPKTQNSFDQDGDVNQNTEAQQIYENAVGFKEDRDLVKAKDAYQKILIDHPDYEKVEVAQTELEGLNMEIIFSNTPTPDAVMHEVVRGDTLGKLAKKYGTTIELIKQNNSLKDNIIRVGQKLRVWNTPLNIYVDKSQNILILKKNEEVLKVYTISTGKDNSTPVGTFKIITKLVDPVWFNRGVVVPPESPANALGSRWLGFDLPGYGIHGTIEPETIGQQVTAGCVRMRNEEVEELYMIIPMGTKVVVVD</sequence>
<name>A0A3B1D1N3_9ZZZZ</name>
<dbReference type="InterPro" id="IPR050979">
    <property type="entry name" value="LD-transpeptidase"/>
</dbReference>
<evidence type="ECO:0000256" key="8">
    <source>
        <dbReference type="ARBA" id="ARBA00023316"/>
    </source>
</evidence>
<accession>A0A3B1D1N3</accession>
<dbReference type="AlphaFoldDB" id="A0A3B1D1N3"/>
<dbReference type="Pfam" id="PF03734">
    <property type="entry name" value="YkuD"/>
    <property type="match status" value="1"/>
</dbReference>
<feature type="domain" description="LysM" evidence="9">
    <location>
        <begin position="106"/>
        <end position="149"/>
    </location>
</feature>
<evidence type="ECO:0000256" key="1">
    <source>
        <dbReference type="ARBA" id="ARBA00004752"/>
    </source>
</evidence>
<dbReference type="GO" id="GO:0008360">
    <property type="term" value="P:regulation of cell shape"/>
    <property type="evidence" value="ECO:0007669"/>
    <property type="project" value="UniProtKB-KW"/>
</dbReference>
<organism evidence="11">
    <name type="scientific">hydrothermal vent metagenome</name>
    <dbReference type="NCBI Taxonomy" id="652676"/>
    <lineage>
        <taxon>unclassified sequences</taxon>
        <taxon>metagenomes</taxon>
        <taxon>ecological metagenomes</taxon>
    </lineage>
</organism>
<dbReference type="UniPathway" id="UPA00219"/>
<dbReference type="GO" id="GO:0018104">
    <property type="term" value="P:peptidoglycan-protein cross-linking"/>
    <property type="evidence" value="ECO:0007669"/>
    <property type="project" value="TreeGrafter"/>
</dbReference>
<keyword evidence="4" id="KW-0808">Transferase</keyword>
<dbReference type="SUPFAM" id="SSF54106">
    <property type="entry name" value="LysM domain"/>
    <property type="match status" value="1"/>
</dbReference>
<keyword evidence="8" id="KW-0961">Cell wall biogenesis/degradation</keyword>
<dbReference type="SMART" id="SM00257">
    <property type="entry name" value="LysM"/>
    <property type="match status" value="1"/>
</dbReference>
<dbReference type="GO" id="GO:0071972">
    <property type="term" value="F:peptidoglycan L,D-transpeptidase activity"/>
    <property type="evidence" value="ECO:0007669"/>
    <property type="project" value="TreeGrafter"/>
</dbReference>
<evidence type="ECO:0000256" key="4">
    <source>
        <dbReference type="ARBA" id="ARBA00022679"/>
    </source>
</evidence>
<feature type="domain" description="L,D-TPase catalytic" evidence="10">
    <location>
        <begin position="154"/>
        <end position="274"/>
    </location>
</feature>
<evidence type="ECO:0000256" key="7">
    <source>
        <dbReference type="ARBA" id="ARBA00022984"/>
    </source>
</evidence>
<evidence type="ECO:0000256" key="3">
    <source>
        <dbReference type="ARBA" id="ARBA00022676"/>
    </source>
</evidence>
<dbReference type="SUPFAM" id="SSF141523">
    <property type="entry name" value="L,D-transpeptidase catalytic domain-like"/>
    <property type="match status" value="1"/>
</dbReference>
<comment type="pathway">
    <text evidence="1">Cell wall biogenesis; peptidoglycan biosynthesis.</text>
</comment>
<dbReference type="CDD" id="cd00118">
    <property type="entry name" value="LysM"/>
    <property type="match status" value="1"/>
</dbReference>
<keyword evidence="5" id="KW-0378">Hydrolase</keyword>
<dbReference type="EMBL" id="UOGJ01000110">
    <property type="protein sequence ID" value="VAX36806.1"/>
    <property type="molecule type" value="Genomic_DNA"/>
</dbReference>
<dbReference type="PANTHER" id="PTHR30582">
    <property type="entry name" value="L,D-TRANSPEPTIDASE"/>
    <property type="match status" value="1"/>
</dbReference>
<dbReference type="Pfam" id="PF01476">
    <property type="entry name" value="LysM"/>
    <property type="match status" value="1"/>
</dbReference>
<dbReference type="GO" id="GO:0016757">
    <property type="term" value="F:glycosyltransferase activity"/>
    <property type="evidence" value="ECO:0007669"/>
    <property type="project" value="UniProtKB-KW"/>
</dbReference>
<proteinExistence type="inferred from homology"/>
<comment type="similarity">
    <text evidence="2">Belongs to the YkuD family.</text>
</comment>
<evidence type="ECO:0000259" key="9">
    <source>
        <dbReference type="PROSITE" id="PS51782"/>
    </source>
</evidence>
<keyword evidence="7" id="KW-0573">Peptidoglycan synthesis</keyword>
<keyword evidence="6" id="KW-0133">Cell shape</keyword>
<dbReference type="PROSITE" id="PS51782">
    <property type="entry name" value="LYSM"/>
    <property type="match status" value="1"/>
</dbReference>
<dbReference type="GO" id="GO:0071555">
    <property type="term" value="P:cell wall organization"/>
    <property type="evidence" value="ECO:0007669"/>
    <property type="project" value="UniProtKB-KW"/>
</dbReference>